<evidence type="ECO:0000313" key="2">
    <source>
        <dbReference type="EMBL" id="PPJ59885.1"/>
    </source>
</evidence>
<feature type="transmembrane region" description="Helical" evidence="1">
    <location>
        <begin position="20"/>
        <end position="39"/>
    </location>
</feature>
<keyword evidence="1" id="KW-0472">Membrane</keyword>
<protein>
    <recommendedName>
        <fullName evidence="4">MARVEL domain-containing protein</fullName>
    </recommendedName>
</protein>
<keyword evidence="1" id="KW-0812">Transmembrane</keyword>
<sequence length="252" mass="27958">MQASSQHHSKSNASTPEFHVIVCAATATTIILSVLLIAFKAHGLNIYNDASGGSMSIGDSGREVSLFWYPLYLKYKDLVNWTLATGCVSLILGATLGLHYLYVCRRSKPILLSTTQRVGLFTTISVNCVFCLVVFMVSLVRRLQSGRLPPENSNFWSSYEPYQGYGNWGKYDAAIFDLGSWACQLDTLKTFNGGSVMATHCVDETGALCSAGFLALSNMVLASIWVADWRGKRFLIRDHRDAFPDEYECEYL</sequence>
<evidence type="ECO:0008006" key="4">
    <source>
        <dbReference type="Google" id="ProtNLM"/>
    </source>
</evidence>
<evidence type="ECO:0000256" key="1">
    <source>
        <dbReference type="SAM" id="Phobius"/>
    </source>
</evidence>
<keyword evidence="3" id="KW-1185">Reference proteome</keyword>
<comment type="caution">
    <text evidence="2">The sequence shown here is derived from an EMBL/GenBank/DDBJ whole genome shotgun (WGS) entry which is preliminary data.</text>
</comment>
<organism evidence="2 3">
    <name type="scientific">Cercospora berteroae</name>
    <dbReference type="NCBI Taxonomy" id="357750"/>
    <lineage>
        <taxon>Eukaryota</taxon>
        <taxon>Fungi</taxon>
        <taxon>Dikarya</taxon>
        <taxon>Ascomycota</taxon>
        <taxon>Pezizomycotina</taxon>
        <taxon>Dothideomycetes</taxon>
        <taxon>Dothideomycetidae</taxon>
        <taxon>Mycosphaerellales</taxon>
        <taxon>Mycosphaerellaceae</taxon>
        <taxon>Cercospora</taxon>
    </lineage>
</organism>
<feature type="transmembrane region" description="Helical" evidence="1">
    <location>
        <begin position="78"/>
        <end position="98"/>
    </location>
</feature>
<dbReference type="OrthoDB" id="5238025at2759"/>
<dbReference type="Proteomes" id="UP000237631">
    <property type="component" value="Unassembled WGS sequence"/>
</dbReference>
<feature type="transmembrane region" description="Helical" evidence="1">
    <location>
        <begin position="118"/>
        <end position="140"/>
    </location>
</feature>
<dbReference type="AlphaFoldDB" id="A0A2S6CJI1"/>
<evidence type="ECO:0000313" key="3">
    <source>
        <dbReference type="Proteomes" id="UP000237631"/>
    </source>
</evidence>
<proteinExistence type="predicted"/>
<dbReference type="EMBL" id="PNEN01000346">
    <property type="protein sequence ID" value="PPJ59885.1"/>
    <property type="molecule type" value="Genomic_DNA"/>
</dbReference>
<reference evidence="3" key="1">
    <citation type="journal article" date="2017" name="bioRxiv">
        <title>Conservation of a gene cluster reveals novel cercosporin biosynthetic mechanisms and extends production to the genus Colletotrichum.</title>
        <authorList>
            <person name="de Jonge R."/>
            <person name="Ebert M.K."/>
            <person name="Huitt-Roehl C.R."/>
            <person name="Pal P."/>
            <person name="Suttle J.C."/>
            <person name="Spanner R.E."/>
            <person name="Neubauer J.D."/>
            <person name="Jurick W.M.II."/>
            <person name="Stott K.A."/>
            <person name="Secor G.A."/>
            <person name="Thomma B.P.H.J."/>
            <person name="Van de Peer Y."/>
            <person name="Townsend C.A."/>
            <person name="Bolton M.D."/>
        </authorList>
    </citation>
    <scope>NUCLEOTIDE SEQUENCE [LARGE SCALE GENOMIC DNA]</scope>
    <source>
        <strain evidence="3">CBS538.71</strain>
    </source>
</reference>
<feature type="transmembrane region" description="Helical" evidence="1">
    <location>
        <begin position="205"/>
        <end position="227"/>
    </location>
</feature>
<name>A0A2S6CJI1_9PEZI</name>
<gene>
    <name evidence="2" type="ORF">CBER1_04927</name>
</gene>
<keyword evidence="1" id="KW-1133">Transmembrane helix</keyword>
<accession>A0A2S6CJI1</accession>